<name>A0ABN2NDK4_9PSEU</name>
<evidence type="ECO:0000259" key="4">
    <source>
        <dbReference type="PROSITE" id="PS50893"/>
    </source>
</evidence>
<dbReference type="GO" id="GO:0005524">
    <property type="term" value="F:ATP binding"/>
    <property type="evidence" value="ECO:0007669"/>
    <property type="project" value="UniProtKB-KW"/>
</dbReference>
<dbReference type="InterPro" id="IPR013611">
    <property type="entry name" value="Transp-assoc_OB_typ2"/>
</dbReference>
<protein>
    <submittedName>
        <fullName evidence="5">ABC transporter ATP-binding protein</fullName>
    </submittedName>
</protein>
<dbReference type="PROSITE" id="PS50893">
    <property type="entry name" value="ABC_TRANSPORTER_2"/>
    <property type="match status" value="1"/>
</dbReference>
<proteinExistence type="predicted"/>
<accession>A0ABN2NDK4</accession>
<evidence type="ECO:0000256" key="2">
    <source>
        <dbReference type="ARBA" id="ARBA00022741"/>
    </source>
</evidence>
<dbReference type="InterPro" id="IPR017871">
    <property type="entry name" value="ABC_transporter-like_CS"/>
</dbReference>
<comment type="caution">
    <text evidence="5">The sequence shown here is derived from an EMBL/GenBank/DDBJ whole genome shotgun (WGS) entry which is preliminary data.</text>
</comment>
<dbReference type="InterPro" id="IPR003593">
    <property type="entry name" value="AAA+_ATPase"/>
</dbReference>
<dbReference type="InterPro" id="IPR027417">
    <property type="entry name" value="P-loop_NTPase"/>
</dbReference>
<evidence type="ECO:0000313" key="5">
    <source>
        <dbReference type="EMBL" id="GAA1859074.1"/>
    </source>
</evidence>
<keyword evidence="2" id="KW-0547">Nucleotide-binding</keyword>
<dbReference type="InterPro" id="IPR047641">
    <property type="entry name" value="ABC_transpr_MalK/UgpC-like"/>
</dbReference>
<dbReference type="Proteomes" id="UP001500449">
    <property type="component" value="Unassembled WGS sequence"/>
</dbReference>
<dbReference type="InterPro" id="IPR008995">
    <property type="entry name" value="Mo/tungstate-bd_C_term_dom"/>
</dbReference>
<dbReference type="SUPFAM" id="SSF50331">
    <property type="entry name" value="MOP-like"/>
    <property type="match status" value="1"/>
</dbReference>
<evidence type="ECO:0000256" key="3">
    <source>
        <dbReference type="ARBA" id="ARBA00022840"/>
    </source>
</evidence>
<organism evidence="5 6">
    <name type="scientific">Pseudonocardia ailaonensis</name>
    <dbReference type="NCBI Taxonomy" id="367279"/>
    <lineage>
        <taxon>Bacteria</taxon>
        <taxon>Bacillati</taxon>
        <taxon>Actinomycetota</taxon>
        <taxon>Actinomycetes</taxon>
        <taxon>Pseudonocardiales</taxon>
        <taxon>Pseudonocardiaceae</taxon>
        <taxon>Pseudonocardia</taxon>
    </lineage>
</organism>
<dbReference type="Pfam" id="PF00005">
    <property type="entry name" value="ABC_tran"/>
    <property type="match status" value="1"/>
</dbReference>
<gene>
    <name evidence="5" type="ORF">GCM10009836_44120</name>
</gene>
<keyword evidence="6" id="KW-1185">Reference proteome</keyword>
<dbReference type="Gene3D" id="3.40.50.300">
    <property type="entry name" value="P-loop containing nucleotide triphosphate hydrolases"/>
    <property type="match status" value="1"/>
</dbReference>
<dbReference type="PROSITE" id="PS00211">
    <property type="entry name" value="ABC_TRANSPORTER_1"/>
    <property type="match status" value="1"/>
</dbReference>
<evidence type="ECO:0000313" key="6">
    <source>
        <dbReference type="Proteomes" id="UP001500449"/>
    </source>
</evidence>
<keyword evidence="3 5" id="KW-0067">ATP-binding</keyword>
<evidence type="ECO:0000256" key="1">
    <source>
        <dbReference type="ARBA" id="ARBA00022448"/>
    </source>
</evidence>
<reference evidence="5 6" key="1">
    <citation type="journal article" date="2019" name="Int. J. Syst. Evol. Microbiol.">
        <title>The Global Catalogue of Microorganisms (GCM) 10K type strain sequencing project: providing services to taxonomists for standard genome sequencing and annotation.</title>
        <authorList>
            <consortium name="The Broad Institute Genomics Platform"/>
            <consortium name="The Broad Institute Genome Sequencing Center for Infectious Disease"/>
            <person name="Wu L."/>
            <person name="Ma J."/>
        </authorList>
    </citation>
    <scope>NUCLEOTIDE SEQUENCE [LARGE SCALE GENOMIC DNA]</scope>
    <source>
        <strain evidence="5 6">JCM 16009</strain>
    </source>
</reference>
<dbReference type="SMART" id="SM00382">
    <property type="entry name" value="AAA"/>
    <property type="match status" value="1"/>
</dbReference>
<dbReference type="SUPFAM" id="SSF52540">
    <property type="entry name" value="P-loop containing nucleoside triphosphate hydrolases"/>
    <property type="match status" value="1"/>
</dbReference>
<dbReference type="Pfam" id="PF08402">
    <property type="entry name" value="TOBE_2"/>
    <property type="match status" value="1"/>
</dbReference>
<dbReference type="PANTHER" id="PTHR43875">
    <property type="entry name" value="MALTODEXTRIN IMPORT ATP-BINDING PROTEIN MSMX"/>
    <property type="match status" value="1"/>
</dbReference>
<keyword evidence="1" id="KW-0813">Transport</keyword>
<dbReference type="InterPro" id="IPR003439">
    <property type="entry name" value="ABC_transporter-like_ATP-bd"/>
</dbReference>
<sequence length="377" mass="40262">MTGVRLDAVSKIYPGRRGRPPVAAMDGLDLDIAPGELLVLLGPSGCGKSTTLRSLAGLETPDSGRIVQGDRVVFDSAQRLDVPPERRNIGMVFQSYALWPHKTVRANIGYPLTARKLRKPGWVEEAAALVDCSELLDRYPAQLSGGQQQRVGLARGIVARPDLVLLDEPLSNLDARLRDQVRTQLHELHRRLGFTGVYVTHDQVEALALGDRVAVMRAGRIEQLGTPEDVFSSPATEYVADFVGFTERLDVTRTTGGWEAAGRPLVGLTTVCSGEPDKGATLRFRNDDVRVLPRGTDPDGLVGLGYATVLDRSFLGRSVELTLDVVDGGVLRAHLAPGDGLASAAAGDLVTVAIAADRVLAFGRGRTSASSTSRAAS</sequence>
<dbReference type="PANTHER" id="PTHR43875:SF1">
    <property type="entry name" value="OSMOPROTECTIVE COMPOUNDS UPTAKE ATP-BINDING PROTEIN GGTA"/>
    <property type="match status" value="1"/>
</dbReference>
<feature type="domain" description="ABC transporter" evidence="4">
    <location>
        <begin position="4"/>
        <end position="243"/>
    </location>
</feature>
<dbReference type="RefSeq" id="WP_344420163.1">
    <property type="nucleotide sequence ID" value="NZ_BAAAQK010000017.1"/>
</dbReference>
<dbReference type="EMBL" id="BAAAQK010000017">
    <property type="protein sequence ID" value="GAA1859074.1"/>
    <property type="molecule type" value="Genomic_DNA"/>
</dbReference>